<keyword evidence="6" id="KW-1185">Reference proteome</keyword>
<dbReference type="InterPro" id="IPR036597">
    <property type="entry name" value="Fido-like_dom_sf"/>
</dbReference>
<protein>
    <submittedName>
        <fullName evidence="5">Fic family protein</fullName>
    </submittedName>
</protein>
<reference evidence="5 6" key="1">
    <citation type="submission" date="2019-09" db="EMBL/GenBank/DDBJ databases">
        <title>Pararcticibacter amylolyticus gen. nov., sp. nov., isolated from a rottenly hemp rope, and reclassification of Pedobacter tournemirensis as Pararcticibacter tournemirensis comb. nov.</title>
        <authorList>
            <person name="Cai Y."/>
        </authorList>
    </citation>
    <scope>NUCLEOTIDE SEQUENCE [LARGE SCALE GENOMIC DNA]</scope>
    <source>
        <strain evidence="5 6">TF5-37.2-LB10</strain>
    </source>
</reference>
<keyword evidence="2" id="KW-0547">Nucleotide-binding</keyword>
<dbReference type="AlphaFoldDB" id="A0A5M9HN64"/>
<keyword evidence="2" id="KW-0067">ATP-binding</keyword>
<dbReference type="InterPro" id="IPR040198">
    <property type="entry name" value="Fido_containing"/>
</dbReference>
<feature type="binding site" evidence="2">
    <location>
        <begin position="181"/>
        <end position="188"/>
    </location>
    <ligand>
        <name>ATP</name>
        <dbReference type="ChEBI" id="CHEBI:30616"/>
    </ligand>
</feature>
<evidence type="ECO:0000256" key="2">
    <source>
        <dbReference type="PIRSR" id="PIRSR640198-2"/>
    </source>
</evidence>
<dbReference type="Pfam" id="PF02661">
    <property type="entry name" value="Fic"/>
    <property type="match status" value="1"/>
</dbReference>
<dbReference type="Gene3D" id="1.10.3290.10">
    <property type="entry name" value="Fido-like domain"/>
    <property type="match status" value="1"/>
</dbReference>
<evidence type="ECO:0000313" key="6">
    <source>
        <dbReference type="Proteomes" id="UP000322918"/>
    </source>
</evidence>
<name>A0A5M9HN64_9SPHI</name>
<proteinExistence type="predicted"/>
<dbReference type="PROSITE" id="PS51459">
    <property type="entry name" value="FIDO"/>
    <property type="match status" value="1"/>
</dbReference>
<evidence type="ECO:0000313" key="5">
    <source>
        <dbReference type="EMBL" id="KAA8486828.1"/>
    </source>
</evidence>
<evidence type="ECO:0000256" key="3">
    <source>
        <dbReference type="PIRSR" id="PIRSR640198-3"/>
    </source>
</evidence>
<sequence length="266" mass="30248">MNTALIDRYKSLGIEDVIDHEKFNHISIVHHSTVLEGSTLTEVETEVLLNEGLTPKGKPLLHTLMVKDHYTALRFVLNEAKKRRPVSEEFIREIGAAVLKNTGSVYHTVLGNVDSSKGEYRKGNVRAGDTYFPNYDEVPSLVQELVLALGRKMSTEISLDEKINLSFDAHFNLVSIHPFYDGNGRSSRLLMNYIQAYYGLPLAIVRQESKVDYIQALLDARAGNNINIFRKFMSDEYEAMLSLEIEKFENMNRHQKGKGFGFTLLF</sequence>
<dbReference type="GO" id="GO:0005524">
    <property type="term" value="F:ATP binding"/>
    <property type="evidence" value="ECO:0007669"/>
    <property type="project" value="UniProtKB-KW"/>
</dbReference>
<feature type="active site" evidence="1">
    <location>
        <position position="177"/>
    </location>
</feature>
<evidence type="ECO:0000256" key="1">
    <source>
        <dbReference type="PIRSR" id="PIRSR640198-1"/>
    </source>
</evidence>
<dbReference type="Proteomes" id="UP000322918">
    <property type="component" value="Unassembled WGS sequence"/>
</dbReference>
<dbReference type="PANTHER" id="PTHR13504:SF38">
    <property type="entry name" value="FIDO DOMAIN-CONTAINING PROTEIN"/>
    <property type="match status" value="1"/>
</dbReference>
<dbReference type="InterPro" id="IPR003812">
    <property type="entry name" value="Fido"/>
</dbReference>
<evidence type="ECO:0000259" key="4">
    <source>
        <dbReference type="PROSITE" id="PS51459"/>
    </source>
</evidence>
<accession>A0A5M9HN64</accession>
<dbReference type="OrthoDB" id="9814400at2"/>
<feature type="domain" description="Fido" evidence="4">
    <location>
        <begin position="86"/>
        <end position="235"/>
    </location>
</feature>
<dbReference type="RefSeq" id="WP_141814001.1">
    <property type="nucleotide sequence ID" value="NZ_VFPL01000001.1"/>
</dbReference>
<gene>
    <name evidence="5" type="ORF">F1649_01040</name>
</gene>
<dbReference type="EMBL" id="VWNE01000001">
    <property type="protein sequence ID" value="KAA8486828.1"/>
    <property type="molecule type" value="Genomic_DNA"/>
</dbReference>
<feature type="site" description="Important for autoinhibition of adenylyltransferase activity" evidence="3">
    <location>
        <position position="36"/>
    </location>
</feature>
<comment type="caution">
    <text evidence="5">The sequence shown here is derived from an EMBL/GenBank/DDBJ whole genome shotgun (WGS) entry which is preliminary data.</text>
</comment>
<organism evidence="5 6">
    <name type="scientific">Arcticibacter tournemirensis</name>
    <dbReference type="NCBI Taxonomy" id="699437"/>
    <lineage>
        <taxon>Bacteria</taxon>
        <taxon>Pseudomonadati</taxon>
        <taxon>Bacteroidota</taxon>
        <taxon>Sphingobacteriia</taxon>
        <taxon>Sphingobacteriales</taxon>
        <taxon>Sphingobacteriaceae</taxon>
        <taxon>Arcticibacter</taxon>
    </lineage>
</organism>
<dbReference type="PANTHER" id="PTHR13504">
    <property type="entry name" value="FIDO DOMAIN-CONTAINING PROTEIN DDB_G0283145"/>
    <property type="match status" value="1"/>
</dbReference>
<dbReference type="SUPFAM" id="SSF140931">
    <property type="entry name" value="Fic-like"/>
    <property type="match status" value="1"/>
</dbReference>